<evidence type="ECO:0000256" key="1">
    <source>
        <dbReference type="SAM" id="MobiDB-lite"/>
    </source>
</evidence>
<feature type="compositionally biased region" description="Low complexity" evidence="1">
    <location>
        <begin position="1"/>
        <end position="14"/>
    </location>
</feature>
<protein>
    <submittedName>
        <fullName evidence="2">Uncharacterized protein</fullName>
    </submittedName>
</protein>
<reference evidence="2" key="1">
    <citation type="submission" date="2023-07" db="EMBL/GenBank/DDBJ databases">
        <title>A chromosome-level genome assembly of Lolium multiflorum.</title>
        <authorList>
            <person name="Chen Y."/>
            <person name="Copetti D."/>
            <person name="Kolliker R."/>
            <person name="Studer B."/>
        </authorList>
    </citation>
    <scope>NUCLEOTIDE SEQUENCE</scope>
    <source>
        <strain evidence="2">02402/16</strain>
        <tissue evidence="2">Leaf</tissue>
    </source>
</reference>
<feature type="compositionally biased region" description="Low complexity" evidence="1">
    <location>
        <begin position="73"/>
        <end position="90"/>
    </location>
</feature>
<accession>A0AAD8RRW4</accession>
<feature type="compositionally biased region" description="Basic and acidic residues" evidence="1">
    <location>
        <begin position="131"/>
        <end position="147"/>
    </location>
</feature>
<keyword evidence="3" id="KW-1185">Reference proteome</keyword>
<organism evidence="2 3">
    <name type="scientific">Lolium multiflorum</name>
    <name type="common">Italian ryegrass</name>
    <name type="synonym">Lolium perenne subsp. multiflorum</name>
    <dbReference type="NCBI Taxonomy" id="4521"/>
    <lineage>
        <taxon>Eukaryota</taxon>
        <taxon>Viridiplantae</taxon>
        <taxon>Streptophyta</taxon>
        <taxon>Embryophyta</taxon>
        <taxon>Tracheophyta</taxon>
        <taxon>Spermatophyta</taxon>
        <taxon>Magnoliopsida</taxon>
        <taxon>Liliopsida</taxon>
        <taxon>Poales</taxon>
        <taxon>Poaceae</taxon>
        <taxon>BOP clade</taxon>
        <taxon>Pooideae</taxon>
        <taxon>Poodae</taxon>
        <taxon>Poeae</taxon>
        <taxon>Poeae Chloroplast Group 2 (Poeae type)</taxon>
        <taxon>Loliodinae</taxon>
        <taxon>Loliinae</taxon>
        <taxon>Lolium</taxon>
    </lineage>
</organism>
<dbReference type="PANTHER" id="PTHR35361">
    <property type="entry name" value="OS08G0443700 PROTEIN"/>
    <property type="match status" value="1"/>
</dbReference>
<dbReference type="Proteomes" id="UP001231189">
    <property type="component" value="Unassembled WGS sequence"/>
</dbReference>
<sequence>MAKAAAALLPGLLPTPSSFASKPKPGRADSVGRWDAHKKDLKPGSPSSSSCGSSSPGRASSVERWDINKKFGRSSSSSTSSSSSSSRGSSAIPGRASLCDKWDSNKRAPGRTCSADRWDIHKKTRSAQADAKSRTCEPEEPEINDKQSEEEEIIMMVPRVPRMDPVFSGSSFFASPEPNMLPMPTFFRSRCPSMMPVPAH</sequence>
<dbReference type="EMBL" id="JAUUTY010000005">
    <property type="protein sequence ID" value="KAK1628751.1"/>
    <property type="molecule type" value="Genomic_DNA"/>
</dbReference>
<feature type="compositionally biased region" description="Basic and acidic residues" evidence="1">
    <location>
        <begin position="26"/>
        <end position="42"/>
    </location>
</feature>
<name>A0AAD8RRW4_LOLMU</name>
<dbReference type="AlphaFoldDB" id="A0AAD8RRW4"/>
<evidence type="ECO:0000313" key="3">
    <source>
        <dbReference type="Proteomes" id="UP001231189"/>
    </source>
</evidence>
<feature type="region of interest" description="Disordered" evidence="1">
    <location>
        <begin position="1"/>
        <end position="147"/>
    </location>
</feature>
<gene>
    <name evidence="2" type="ORF">QYE76_003066</name>
</gene>
<dbReference type="PANTHER" id="PTHR35361:SF8">
    <property type="entry name" value="REMORIN C-TERMINAL DOMAIN-CONTAINING PROTEIN"/>
    <property type="match status" value="1"/>
</dbReference>
<comment type="caution">
    <text evidence="2">The sequence shown here is derived from an EMBL/GenBank/DDBJ whole genome shotgun (WGS) entry which is preliminary data.</text>
</comment>
<dbReference type="Pfam" id="PF15365">
    <property type="entry name" value="PNRC"/>
    <property type="match status" value="1"/>
</dbReference>
<proteinExistence type="predicted"/>
<dbReference type="GO" id="GO:0016071">
    <property type="term" value="P:mRNA metabolic process"/>
    <property type="evidence" value="ECO:0007669"/>
    <property type="project" value="UniProtKB-ARBA"/>
</dbReference>
<dbReference type="InterPro" id="IPR028322">
    <property type="entry name" value="PNRC-like_rgn"/>
</dbReference>
<feature type="compositionally biased region" description="Low complexity" evidence="1">
    <location>
        <begin position="43"/>
        <end position="60"/>
    </location>
</feature>
<evidence type="ECO:0000313" key="2">
    <source>
        <dbReference type="EMBL" id="KAK1628751.1"/>
    </source>
</evidence>